<accession>A0A914VVI8</accession>
<evidence type="ECO:0000313" key="8">
    <source>
        <dbReference type="WBParaSite" id="PSAMB.scaffold247size61632.g3666.t1"/>
    </source>
</evidence>
<sequence>MDHWTLKLNQSHTYEEEKAYQDDSTWILTSSFIIFTMQSGFGLLESGRVSAKDEVNIMVKGVVDVVFGGLSYWMVAFGLSFGEDFHGFVGIAKFFYDPDAIGGEVWIEGWSYSAFLFQLSFATTASTIVAGNFVAAA</sequence>
<evidence type="ECO:0000256" key="3">
    <source>
        <dbReference type="ARBA" id="ARBA00022989"/>
    </source>
</evidence>
<dbReference type="GO" id="GO:0097272">
    <property type="term" value="P:ammonium homeostasis"/>
    <property type="evidence" value="ECO:0007669"/>
    <property type="project" value="TreeGrafter"/>
</dbReference>
<keyword evidence="7" id="KW-1185">Reference proteome</keyword>
<dbReference type="SUPFAM" id="SSF111352">
    <property type="entry name" value="Ammonium transporter"/>
    <property type="match status" value="1"/>
</dbReference>
<evidence type="ECO:0000313" key="7">
    <source>
        <dbReference type="Proteomes" id="UP000887566"/>
    </source>
</evidence>
<dbReference type="InterPro" id="IPR029020">
    <property type="entry name" value="Ammonium/urea_transptr"/>
</dbReference>
<dbReference type="WBParaSite" id="PSAMB.scaffold247size61632.g3666.t1">
    <property type="protein sequence ID" value="PSAMB.scaffold247size61632.g3666.t1"/>
    <property type="gene ID" value="PSAMB.scaffold247size61632.g3666"/>
</dbReference>
<comment type="subcellular location">
    <subcellularLocation>
        <location evidence="1">Membrane</location>
        <topology evidence="1">Multi-pass membrane protein</topology>
    </subcellularLocation>
</comment>
<feature type="domain" description="Ammonium transporter AmtB-like" evidence="6">
    <location>
        <begin position="26"/>
        <end position="133"/>
    </location>
</feature>
<dbReference type="InterPro" id="IPR024041">
    <property type="entry name" value="NH4_transpt_AmtB-like_dom"/>
</dbReference>
<dbReference type="GO" id="GO:0008519">
    <property type="term" value="F:ammonium channel activity"/>
    <property type="evidence" value="ECO:0007669"/>
    <property type="project" value="InterPro"/>
</dbReference>
<protein>
    <submittedName>
        <fullName evidence="8">Ammonium transporter AmtB-like domain-containing protein</fullName>
    </submittedName>
</protein>
<dbReference type="Gene3D" id="1.10.3430.10">
    <property type="entry name" value="Ammonium transporter AmtB like domains"/>
    <property type="match status" value="1"/>
</dbReference>
<feature type="transmembrane region" description="Helical" evidence="5">
    <location>
        <begin position="115"/>
        <end position="135"/>
    </location>
</feature>
<evidence type="ECO:0000259" key="6">
    <source>
        <dbReference type="Pfam" id="PF00909"/>
    </source>
</evidence>
<dbReference type="PANTHER" id="PTHR11730:SF29">
    <property type="entry name" value="AMMONIUM TRANSPORTER 3-RELATED"/>
    <property type="match status" value="1"/>
</dbReference>
<evidence type="ECO:0000256" key="5">
    <source>
        <dbReference type="SAM" id="Phobius"/>
    </source>
</evidence>
<proteinExistence type="predicted"/>
<keyword evidence="3 5" id="KW-1133">Transmembrane helix</keyword>
<dbReference type="AlphaFoldDB" id="A0A914VVI8"/>
<keyword evidence="4 5" id="KW-0472">Membrane</keyword>
<feature type="transmembrane region" description="Helical" evidence="5">
    <location>
        <begin position="26"/>
        <end position="45"/>
    </location>
</feature>
<evidence type="ECO:0000256" key="4">
    <source>
        <dbReference type="ARBA" id="ARBA00023136"/>
    </source>
</evidence>
<name>A0A914VVI8_9BILA</name>
<dbReference type="Pfam" id="PF00909">
    <property type="entry name" value="Ammonium_transp"/>
    <property type="match status" value="1"/>
</dbReference>
<evidence type="ECO:0000256" key="2">
    <source>
        <dbReference type="ARBA" id="ARBA00022692"/>
    </source>
</evidence>
<feature type="transmembrane region" description="Helical" evidence="5">
    <location>
        <begin position="57"/>
        <end position="75"/>
    </location>
</feature>
<reference evidence="8" key="1">
    <citation type="submission" date="2022-11" db="UniProtKB">
        <authorList>
            <consortium name="WormBaseParasite"/>
        </authorList>
    </citation>
    <scope>IDENTIFICATION</scope>
</reference>
<organism evidence="7 8">
    <name type="scientific">Plectus sambesii</name>
    <dbReference type="NCBI Taxonomy" id="2011161"/>
    <lineage>
        <taxon>Eukaryota</taxon>
        <taxon>Metazoa</taxon>
        <taxon>Ecdysozoa</taxon>
        <taxon>Nematoda</taxon>
        <taxon>Chromadorea</taxon>
        <taxon>Plectida</taxon>
        <taxon>Plectina</taxon>
        <taxon>Plectoidea</taxon>
        <taxon>Plectidae</taxon>
        <taxon>Plectus</taxon>
    </lineage>
</organism>
<dbReference type="PANTHER" id="PTHR11730">
    <property type="entry name" value="AMMONIUM TRANSPORTER"/>
    <property type="match status" value="1"/>
</dbReference>
<dbReference type="Proteomes" id="UP000887566">
    <property type="component" value="Unplaced"/>
</dbReference>
<dbReference type="GO" id="GO:0005886">
    <property type="term" value="C:plasma membrane"/>
    <property type="evidence" value="ECO:0007669"/>
    <property type="project" value="TreeGrafter"/>
</dbReference>
<evidence type="ECO:0000256" key="1">
    <source>
        <dbReference type="ARBA" id="ARBA00004141"/>
    </source>
</evidence>
<keyword evidence="2 5" id="KW-0812">Transmembrane</keyword>